<accession>A0A5C1A6J0</accession>
<evidence type="ECO:0000256" key="2">
    <source>
        <dbReference type="ARBA" id="ARBA00022741"/>
    </source>
</evidence>
<name>A0A5C1A6J0_9BACT</name>
<dbReference type="FunFam" id="3.40.50.10180:FF:000001">
    <property type="entry name" value="Glycerate kinase"/>
    <property type="match status" value="1"/>
</dbReference>
<keyword evidence="3" id="KW-0418">Kinase</keyword>
<dbReference type="Gene3D" id="3.40.1480.10">
    <property type="entry name" value="MOFRL domain"/>
    <property type="match status" value="1"/>
</dbReference>
<dbReference type="Pfam" id="PF13660">
    <property type="entry name" value="DUF4147"/>
    <property type="match status" value="1"/>
</dbReference>
<keyword evidence="4" id="KW-0067">ATP-binding</keyword>
<dbReference type="SUPFAM" id="SSF82544">
    <property type="entry name" value="GckA/TtuD-like"/>
    <property type="match status" value="1"/>
</dbReference>
<dbReference type="Pfam" id="PF05161">
    <property type="entry name" value="MOFRL"/>
    <property type="match status" value="1"/>
</dbReference>
<dbReference type="FunFam" id="3.40.1480.10:FF:000002">
    <property type="entry name" value="Glycerate kinase"/>
    <property type="match status" value="1"/>
</dbReference>
<sequence length="439" mass="45179">MTNSSDIALDLWQHAVAAANPEAAILNACMALYDELSPLLNSTQQIIAVGAGKAGGRMAAGLEAVLQVEPKLAGVVNVPEGTPETTTRIRLHPARPAGSNHPTAAGVEGADAMLRLLAAAGPDDLAFCLLSGGGSALLPAPVEGVTLEDKQAVTKLLHACGATINEMNAVRKHLSRVKGGRLAEAFRGKLLVSLIISDVVGDPLDVIASGPTAADPTTFAESLVVLDRYGLREKAPPRVVAHLERGVRGEVPETPKAVPPNVRNVVIASNTHALEAAKARAEFHGYSVLDLGPFVEGETRQVATAVAGIVRNIRERGQPVKVPTCILLGGETTVTLGGSTGKGGRNQEFVLAILDKLGRDGMAGVTVLSAGTDGEDGPTDAAGAVATQETLFAAERLGLSTATALAAHDAYPFFDATGSLIRGGLTGTNVMDLRLVLLT</sequence>
<evidence type="ECO:0000259" key="6">
    <source>
        <dbReference type="Pfam" id="PF13660"/>
    </source>
</evidence>
<evidence type="ECO:0000256" key="1">
    <source>
        <dbReference type="ARBA" id="ARBA00022679"/>
    </source>
</evidence>
<dbReference type="Gene3D" id="3.40.50.10180">
    <property type="entry name" value="Glycerate kinase, MOFRL-like N-terminal domain"/>
    <property type="match status" value="1"/>
</dbReference>
<dbReference type="InterPro" id="IPR039760">
    <property type="entry name" value="MOFRL_protein"/>
</dbReference>
<dbReference type="GO" id="GO:0008887">
    <property type="term" value="F:glycerate kinase activity"/>
    <property type="evidence" value="ECO:0007669"/>
    <property type="project" value="InterPro"/>
</dbReference>
<dbReference type="Proteomes" id="UP000324974">
    <property type="component" value="Chromosome"/>
</dbReference>
<dbReference type="KEGG" id="lrs:PX52LOC_00464"/>
<evidence type="ECO:0000256" key="4">
    <source>
        <dbReference type="ARBA" id="ARBA00022840"/>
    </source>
</evidence>
<dbReference type="InterPro" id="IPR038614">
    <property type="entry name" value="GK_N_sf"/>
</dbReference>
<feature type="domain" description="MOFRL-associated" evidence="6">
    <location>
        <begin position="9"/>
        <end position="244"/>
    </location>
</feature>
<organism evidence="7 8">
    <name type="scientific">Limnoglobus roseus</name>
    <dbReference type="NCBI Taxonomy" id="2598579"/>
    <lineage>
        <taxon>Bacteria</taxon>
        <taxon>Pseudomonadati</taxon>
        <taxon>Planctomycetota</taxon>
        <taxon>Planctomycetia</taxon>
        <taxon>Gemmatales</taxon>
        <taxon>Gemmataceae</taxon>
        <taxon>Limnoglobus</taxon>
    </lineage>
</organism>
<evidence type="ECO:0000313" key="7">
    <source>
        <dbReference type="EMBL" id="QEL13606.1"/>
    </source>
</evidence>
<proteinExistence type="predicted"/>
<dbReference type="PANTHER" id="PTHR12227">
    <property type="entry name" value="GLYCERATE KINASE"/>
    <property type="match status" value="1"/>
</dbReference>
<dbReference type="InterPro" id="IPR007835">
    <property type="entry name" value="MOFRL"/>
</dbReference>
<evidence type="ECO:0000256" key="3">
    <source>
        <dbReference type="ARBA" id="ARBA00022777"/>
    </source>
</evidence>
<evidence type="ECO:0008006" key="9">
    <source>
        <dbReference type="Google" id="ProtNLM"/>
    </source>
</evidence>
<protein>
    <recommendedName>
        <fullName evidence="9">Glycerate kinase</fullName>
    </recommendedName>
</protein>
<reference evidence="8" key="1">
    <citation type="submission" date="2019-08" db="EMBL/GenBank/DDBJ databases">
        <title>Limnoglobus roseus gen. nov., sp. nov., a novel freshwater planctomycete with a giant genome from the family Gemmataceae.</title>
        <authorList>
            <person name="Kulichevskaya I.S."/>
            <person name="Naumoff D.G."/>
            <person name="Miroshnikov K."/>
            <person name="Ivanova A."/>
            <person name="Philippov D.A."/>
            <person name="Hakobyan A."/>
            <person name="Rijpstra I.C."/>
            <person name="Sinninghe Damste J.S."/>
            <person name="Liesack W."/>
            <person name="Dedysh S.N."/>
        </authorList>
    </citation>
    <scope>NUCLEOTIDE SEQUENCE [LARGE SCALE GENOMIC DNA]</scope>
    <source>
        <strain evidence="8">PX52</strain>
    </source>
</reference>
<dbReference type="PANTHER" id="PTHR12227:SF0">
    <property type="entry name" value="GLYCERATE KINASE"/>
    <property type="match status" value="1"/>
</dbReference>
<keyword evidence="8" id="KW-1185">Reference proteome</keyword>
<dbReference type="GO" id="GO:0005737">
    <property type="term" value="C:cytoplasm"/>
    <property type="evidence" value="ECO:0007669"/>
    <property type="project" value="TreeGrafter"/>
</dbReference>
<dbReference type="InterPro" id="IPR037035">
    <property type="entry name" value="GK-like_C_sf"/>
</dbReference>
<dbReference type="EMBL" id="CP042425">
    <property type="protein sequence ID" value="QEL13606.1"/>
    <property type="molecule type" value="Genomic_DNA"/>
</dbReference>
<dbReference type="OrthoDB" id="9766552at2"/>
<evidence type="ECO:0000259" key="5">
    <source>
        <dbReference type="Pfam" id="PF05161"/>
    </source>
</evidence>
<keyword evidence="2" id="KW-0547">Nucleotide-binding</keyword>
<dbReference type="InterPro" id="IPR025286">
    <property type="entry name" value="MOFRL_assoc_dom"/>
</dbReference>
<feature type="domain" description="MOFRL" evidence="5">
    <location>
        <begin position="325"/>
        <end position="432"/>
    </location>
</feature>
<dbReference type="RefSeq" id="WP_149108563.1">
    <property type="nucleotide sequence ID" value="NZ_CP042425.1"/>
</dbReference>
<keyword evidence="1" id="KW-0808">Transferase</keyword>
<evidence type="ECO:0000313" key="8">
    <source>
        <dbReference type="Proteomes" id="UP000324974"/>
    </source>
</evidence>
<dbReference type="GO" id="GO:0005524">
    <property type="term" value="F:ATP binding"/>
    <property type="evidence" value="ECO:0007669"/>
    <property type="project" value="UniProtKB-KW"/>
</dbReference>
<dbReference type="AlphaFoldDB" id="A0A5C1A6J0"/>
<gene>
    <name evidence="7" type="ORF">PX52LOC_00464</name>
</gene>